<dbReference type="GO" id="GO:0005743">
    <property type="term" value="C:mitochondrial inner membrane"/>
    <property type="evidence" value="ECO:0007669"/>
    <property type="project" value="UniProtKB-SubCell"/>
</dbReference>
<organism evidence="12 13">
    <name type="scientific">Aulographum hederae CBS 113979</name>
    <dbReference type="NCBI Taxonomy" id="1176131"/>
    <lineage>
        <taxon>Eukaryota</taxon>
        <taxon>Fungi</taxon>
        <taxon>Dikarya</taxon>
        <taxon>Ascomycota</taxon>
        <taxon>Pezizomycotina</taxon>
        <taxon>Dothideomycetes</taxon>
        <taxon>Pleosporomycetidae</taxon>
        <taxon>Aulographales</taxon>
        <taxon>Aulographaceae</taxon>
    </lineage>
</organism>
<evidence type="ECO:0000256" key="4">
    <source>
        <dbReference type="ARBA" id="ARBA00022692"/>
    </source>
</evidence>
<keyword evidence="9 10" id="KW-0472">Membrane</keyword>
<evidence type="ECO:0000256" key="3">
    <source>
        <dbReference type="ARBA" id="ARBA00022448"/>
    </source>
</evidence>
<comment type="subcellular location">
    <subcellularLocation>
        <location evidence="1">Mitochondrion inner membrane</location>
        <topology evidence="1">Multi-pass membrane protein</topology>
    </subcellularLocation>
</comment>
<keyword evidence="13" id="KW-1185">Reference proteome</keyword>
<dbReference type="PRINTS" id="PR00926">
    <property type="entry name" value="MITOCARRIER"/>
</dbReference>
<evidence type="ECO:0000256" key="5">
    <source>
        <dbReference type="ARBA" id="ARBA00022737"/>
    </source>
</evidence>
<dbReference type="PANTHER" id="PTHR45788">
    <property type="entry name" value="SUCCINATE/FUMARATE MITOCHONDRIAL TRANSPORTER-RELATED"/>
    <property type="match status" value="1"/>
</dbReference>
<dbReference type="SUPFAM" id="SSF103506">
    <property type="entry name" value="Mitochondrial carrier"/>
    <property type="match status" value="1"/>
</dbReference>
<feature type="repeat" description="Solcar" evidence="10">
    <location>
        <begin position="20"/>
        <end position="99"/>
    </location>
</feature>
<dbReference type="Proteomes" id="UP000800041">
    <property type="component" value="Unassembled WGS sequence"/>
</dbReference>
<keyword evidence="7" id="KW-1133">Transmembrane helix</keyword>
<evidence type="ECO:0000256" key="9">
    <source>
        <dbReference type="ARBA" id="ARBA00023136"/>
    </source>
</evidence>
<evidence type="ECO:0000256" key="2">
    <source>
        <dbReference type="ARBA" id="ARBA00006375"/>
    </source>
</evidence>
<evidence type="ECO:0000313" key="12">
    <source>
        <dbReference type="EMBL" id="KAF1980944.1"/>
    </source>
</evidence>
<dbReference type="GO" id="GO:0006843">
    <property type="term" value="P:mitochondrial citrate transmembrane transport"/>
    <property type="evidence" value="ECO:0007669"/>
    <property type="project" value="TreeGrafter"/>
</dbReference>
<reference evidence="12" key="1">
    <citation type="journal article" date="2020" name="Stud. Mycol.">
        <title>101 Dothideomycetes genomes: a test case for predicting lifestyles and emergence of pathogens.</title>
        <authorList>
            <person name="Haridas S."/>
            <person name="Albert R."/>
            <person name="Binder M."/>
            <person name="Bloem J."/>
            <person name="Labutti K."/>
            <person name="Salamov A."/>
            <person name="Andreopoulos B."/>
            <person name="Baker S."/>
            <person name="Barry K."/>
            <person name="Bills G."/>
            <person name="Bluhm B."/>
            <person name="Cannon C."/>
            <person name="Castanera R."/>
            <person name="Culley D."/>
            <person name="Daum C."/>
            <person name="Ezra D."/>
            <person name="Gonzalez J."/>
            <person name="Henrissat B."/>
            <person name="Kuo A."/>
            <person name="Liang C."/>
            <person name="Lipzen A."/>
            <person name="Lutzoni F."/>
            <person name="Magnuson J."/>
            <person name="Mondo S."/>
            <person name="Nolan M."/>
            <person name="Ohm R."/>
            <person name="Pangilinan J."/>
            <person name="Park H.-J."/>
            <person name="Ramirez L."/>
            <person name="Alfaro M."/>
            <person name="Sun H."/>
            <person name="Tritt A."/>
            <person name="Yoshinaga Y."/>
            <person name="Zwiers L.-H."/>
            <person name="Turgeon B."/>
            <person name="Goodwin S."/>
            <person name="Spatafora J."/>
            <person name="Crous P."/>
            <person name="Grigoriev I."/>
        </authorList>
    </citation>
    <scope>NUCLEOTIDE SEQUENCE</scope>
    <source>
        <strain evidence="12">CBS 113979</strain>
    </source>
</reference>
<proteinExistence type="inferred from homology"/>
<gene>
    <name evidence="12" type="ORF">K402DRAFT_365605</name>
</gene>
<dbReference type="InterPro" id="IPR018108">
    <property type="entry name" value="MCP_transmembrane"/>
</dbReference>
<dbReference type="Gene3D" id="1.50.40.10">
    <property type="entry name" value="Mitochondrial carrier domain"/>
    <property type="match status" value="2"/>
</dbReference>
<keyword evidence="6" id="KW-0999">Mitochondrion inner membrane</keyword>
<feature type="repeat" description="Solcar" evidence="10">
    <location>
        <begin position="208"/>
        <end position="294"/>
    </location>
</feature>
<keyword evidence="5" id="KW-0677">Repeat</keyword>
<keyword evidence="8" id="KW-0496">Mitochondrion</keyword>
<evidence type="ECO:0000256" key="8">
    <source>
        <dbReference type="ARBA" id="ARBA00023128"/>
    </source>
</evidence>
<dbReference type="PROSITE" id="PS50920">
    <property type="entry name" value="SOLCAR"/>
    <property type="match status" value="3"/>
</dbReference>
<evidence type="ECO:0000256" key="7">
    <source>
        <dbReference type="ARBA" id="ARBA00022989"/>
    </source>
</evidence>
<dbReference type="AlphaFoldDB" id="A0A6G1GJF0"/>
<dbReference type="InterPro" id="IPR049563">
    <property type="entry name" value="TXTP-like"/>
</dbReference>
<evidence type="ECO:0000256" key="6">
    <source>
        <dbReference type="ARBA" id="ARBA00022792"/>
    </source>
</evidence>
<evidence type="ECO:0000313" key="13">
    <source>
        <dbReference type="Proteomes" id="UP000800041"/>
    </source>
</evidence>
<dbReference type="PANTHER" id="PTHR45788:SF4">
    <property type="entry name" value="TRICARBOXYLATE TRANSPORT PROTEIN, MITOCHONDRIAL"/>
    <property type="match status" value="1"/>
</dbReference>
<dbReference type="InterPro" id="IPR023395">
    <property type="entry name" value="MCP_dom_sf"/>
</dbReference>
<name>A0A6G1GJF0_9PEZI</name>
<keyword evidence="3 11" id="KW-0813">Transport</keyword>
<dbReference type="EMBL" id="ML977213">
    <property type="protein sequence ID" value="KAF1980944.1"/>
    <property type="molecule type" value="Genomic_DNA"/>
</dbReference>
<evidence type="ECO:0000256" key="11">
    <source>
        <dbReference type="RuleBase" id="RU000488"/>
    </source>
</evidence>
<protein>
    <submittedName>
        <fullName evidence="12">Mitochondrial tricarboxylate transporter-like protein</fullName>
    </submittedName>
</protein>
<dbReference type="InterPro" id="IPR002067">
    <property type="entry name" value="MCP"/>
</dbReference>
<evidence type="ECO:0000256" key="1">
    <source>
        <dbReference type="ARBA" id="ARBA00004448"/>
    </source>
</evidence>
<accession>A0A6G1GJF0</accession>
<evidence type="ECO:0000256" key="10">
    <source>
        <dbReference type="PROSITE-ProRule" id="PRU00282"/>
    </source>
</evidence>
<keyword evidence="4 10" id="KW-0812">Transmembrane</keyword>
<dbReference type="OrthoDB" id="44467at2759"/>
<feature type="repeat" description="Solcar" evidence="10">
    <location>
        <begin position="111"/>
        <end position="197"/>
    </location>
</feature>
<dbReference type="Pfam" id="PF00153">
    <property type="entry name" value="Mito_carr"/>
    <property type="match status" value="3"/>
</dbReference>
<comment type="similarity">
    <text evidence="2 11">Belongs to the mitochondrial carrier (TC 2.A.29) family.</text>
</comment>
<sequence>MATNTAVQAAQPVTEKKKKPTPLRSILAGSLAGATEIAITYPAEFAKTRYQLNVSLPTSQKQALPPFGRQWYAGCTTLILGNALKAGIRFISFDFYKSLLADAEGNVSGPGNVVAGFCAGATESLLAVTPFESIKTQLIDDRKAVGGPRMRGFLHGSGIIWQEKGVRGFFQGFLPTTMRQAANSAVRFGSYTTLRQMAMAYQKPGEKLGSLSTFGIGGVAGVITVYATMPLDTIKTRMQSVQARKEYKNSFVCAQRIFKEEGVLKFWSGATPRLARLILSGGIVFTMYEKSMELFEKADPEGKYM</sequence>
<dbReference type="GO" id="GO:0071913">
    <property type="term" value="F:citrate secondary active transmembrane transporter activity"/>
    <property type="evidence" value="ECO:0007669"/>
    <property type="project" value="TreeGrafter"/>
</dbReference>
<dbReference type="FunFam" id="1.50.40.10:FF:000064">
    <property type="entry name" value="Mitochondrial tricarboxylate transporter (Ctp)"/>
    <property type="match status" value="1"/>
</dbReference>